<name>A0A3L6DWM5_MAIZE</name>
<evidence type="ECO:0000313" key="4">
    <source>
        <dbReference type="EMBL" id="PWZ12463.1"/>
    </source>
</evidence>
<accession>A0A3L6DWM5</accession>
<evidence type="ECO:0000259" key="3">
    <source>
        <dbReference type="PROSITE" id="PS51277"/>
    </source>
</evidence>
<dbReference type="Proteomes" id="UP000251960">
    <property type="component" value="Chromosome 7"/>
</dbReference>
<reference evidence="4 5" key="1">
    <citation type="journal article" date="2018" name="Nat. Genet.">
        <title>Extensive intraspecific gene order and gene structural variations between Mo17 and other maize genomes.</title>
        <authorList>
            <person name="Sun S."/>
            <person name="Zhou Y."/>
            <person name="Chen J."/>
            <person name="Shi J."/>
            <person name="Zhao H."/>
            <person name="Zhao H."/>
            <person name="Song W."/>
            <person name="Zhang M."/>
            <person name="Cui Y."/>
            <person name="Dong X."/>
            <person name="Liu H."/>
            <person name="Ma X."/>
            <person name="Jiao Y."/>
            <person name="Wang B."/>
            <person name="Wei X."/>
            <person name="Stein J.C."/>
            <person name="Glaubitz J.C."/>
            <person name="Lu F."/>
            <person name="Yu G."/>
            <person name="Liang C."/>
            <person name="Fengler K."/>
            <person name="Li B."/>
            <person name="Rafalski A."/>
            <person name="Schnable P.S."/>
            <person name="Ware D.H."/>
            <person name="Buckler E.S."/>
            <person name="Lai J."/>
        </authorList>
    </citation>
    <scope>NUCLEOTIDE SEQUENCE [LARGE SCALE GENOMIC DNA]</scope>
    <source>
        <strain evidence="5">cv. Missouri 17</strain>
        <tissue evidence="4">Seedling</tissue>
    </source>
</reference>
<dbReference type="AlphaFoldDB" id="A0A3L6DWM5"/>
<sequence length="275" mass="28727">MACLLVLVIAATVLTVQHEAIARSEHDSDAAGGGPPGKLTHAARTSPAEAFWRAALPGAPMPEAIRELLRPAGAAGTNAPDAARSRHHDADPPPMNFKYEDYRSSRRNEATAPSAEALDRAGGAGNAAASPAVFFLEEAVRVGGVLPFRGMVPRGTASAAVASPPMRLYKVRAVRAIDGRRFMVCRRDREDGPDGDAVYGCRATGPARAYAVGVVGERGETVAATVVCRTDTSRWNRVRAAFRLLDVKPGGAAVCHASLGAQVIPVKNDSGSSLV</sequence>
<organism evidence="4 5">
    <name type="scientific">Zea mays</name>
    <name type="common">Maize</name>
    <dbReference type="NCBI Taxonomy" id="4577"/>
    <lineage>
        <taxon>Eukaryota</taxon>
        <taxon>Viridiplantae</taxon>
        <taxon>Streptophyta</taxon>
        <taxon>Embryophyta</taxon>
        <taxon>Tracheophyta</taxon>
        <taxon>Spermatophyta</taxon>
        <taxon>Magnoliopsida</taxon>
        <taxon>Liliopsida</taxon>
        <taxon>Poales</taxon>
        <taxon>Poaceae</taxon>
        <taxon>PACMAD clade</taxon>
        <taxon>Panicoideae</taxon>
        <taxon>Andropogonodae</taxon>
        <taxon>Andropogoneae</taxon>
        <taxon>Tripsacinae</taxon>
        <taxon>Zea</taxon>
    </lineage>
</organism>
<dbReference type="PANTHER" id="PTHR31236:SF3">
    <property type="entry name" value="BURP DOMAIN-CONTAINING PROTEIN 15"/>
    <property type="match status" value="1"/>
</dbReference>
<evidence type="ECO:0000313" key="5">
    <source>
        <dbReference type="Proteomes" id="UP000251960"/>
    </source>
</evidence>
<evidence type="ECO:0000256" key="1">
    <source>
        <dbReference type="SAM" id="MobiDB-lite"/>
    </source>
</evidence>
<comment type="caution">
    <text evidence="4">The sequence shown here is derived from an EMBL/GenBank/DDBJ whole genome shotgun (WGS) entry which is preliminary data.</text>
</comment>
<feature type="domain" description="BURP" evidence="3">
    <location>
        <begin position="50"/>
        <end position="268"/>
    </location>
</feature>
<proteinExistence type="predicted"/>
<feature type="compositionally biased region" description="Basic and acidic residues" evidence="1">
    <location>
        <begin position="98"/>
        <end position="109"/>
    </location>
</feature>
<dbReference type="PROSITE" id="PS51277">
    <property type="entry name" value="BURP"/>
    <property type="match status" value="1"/>
</dbReference>
<gene>
    <name evidence="4" type="primary">BURP15</name>
    <name evidence="4" type="ORF">Zm00014a_003266</name>
</gene>
<dbReference type="SMART" id="SM01045">
    <property type="entry name" value="BURP"/>
    <property type="match status" value="1"/>
</dbReference>
<keyword evidence="2" id="KW-0732">Signal</keyword>
<protein>
    <submittedName>
        <fullName evidence="4">BURP domain-containing protein 15</fullName>
    </submittedName>
</protein>
<dbReference type="Pfam" id="PF03181">
    <property type="entry name" value="BURP"/>
    <property type="match status" value="1"/>
</dbReference>
<dbReference type="InterPro" id="IPR044816">
    <property type="entry name" value="BURP"/>
</dbReference>
<evidence type="ECO:0000256" key="2">
    <source>
        <dbReference type="SAM" id="SignalP"/>
    </source>
</evidence>
<dbReference type="ExpressionAtlas" id="A0A3L6DWM5">
    <property type="expression patterns" value="baseline and differential"/>
</dbReference>
<feature type="region of interest" description="Disordered" evidence="1">
    <location>
        <begin position="74"/>
        <end position="123"/>
    </location>
</feature>
<dbReference type="EMBL" id="NCVQ01000008">
    <property type="protein sequence ID" value="PWZ12463.1"/>
    <property type="molecule type" value="Genomic_DNA"/>
</dbReference>
<feature type="chain" id="PRO_5018304338" evidence="2">
    <location>
        <begin position="19"/>
        <end position="275"/>
    </location>
</feature>
<feature type="region of interest" description="Disordered" evidence="1">
    <location>
        <begin position="24"/>
        <end position="44"/>
    </location>
</feature>
<dbReference type="PANTHER" id="PTHR31236">
    <property type="entry name" value="BURP DOMAIN PROTEIN USPL1-LIKE"/>
    <property type="match status" value="1"/>
</dbReference>
<dbReference type="InterPro" id="IPR004873">
    <property type="entry name" value="BURP_dom"/>
</dbReference>
<feature type="signal peptide" evidence="2">
    <location>
        <begin position="1"/>
        <end position="18"/>
    </location>
</feature>